<feature type="region of interest" description="Disordered" evidence="1">
    <location>
        <begin position="285"/>
        <end position="306"/>
    </location>
</feature>
<organism evidence="2 4">
    <name type="scientific">Mumia zhuanghuii</name>
    <dbReference type="NCBI Taxonomy" id="2585211"/>
    <lineage>
        <taxon>Bacteria</taxon>
        <taxon>Bacillati</taxon>
        <taxon>Actinomycetota</taxon>
        <taxon>Actinomycetes</taxon>
        <taxon>Propionibacteriales</taxon>
        <taxon>Nocardioidaceae</taxon>
        <taxon>Mumia</taxon>
    </lineage>
</organism>
<evidence type="ECO:0000313" key="4">
    <source>
        <dbReference type="Proteomes" id="UP000306740"/>
    </source>
</evidence>
<feature type="compositionally biased region" description="Acidic residues" evidence="1">
    <location>
        <begin position="296"/>
        <end position="306"/>
    </location>
</feature>
<protein>
    <submittedName>
        <fullName evidence="2">Uncharacterized protein</fullName>
    </submittedName>
</protein>
<name>A0A5C4MK57_9ACTN</name>
<dbReference type="Proteomes" id="UP000306740">
    <property type="component" value="Unassembled WGS sequence"/>
</dbReference>
<comment type="caution">
    <text evidence="2">The sequence shown here is derived from an EMBL/GenBank/DDBJ whole genome shotgun (WGS) entry which is preliminary data.</text>
</comment>
<evidence type="ECO:0000313" key="2">
    <source>
        <dbReference type="EMBL" id="TNC44653.1"/>
    </source>
</evidence>
<proteinExistence type="predicted"/>
<evidence type="ECO:0000313" key="3">
    <source>
        <dbReference type="EMBL" id="TNC51031.1"/>
    </source>
</evidence>
<dbReference type="OrthoDB" id="4138462at2"/>
<dbReference type="RefSeq" id="WP_139105152.1">
    <property type="nucleotide sequence ID" value="NZ_VDFR01000010.1"/>
</dbReference>
<dbReference type="EMBL" id="VDFR01000010">
    <property type="protein sequence ID" value="TNC51031.1"/>
    <property type="molecule type" value="Genomic_DNA"/>
</dbReference>
<evidence type="ECO:0000256" key="1">
    <source>
        <dbReference type="SAM" id="MobiDB-lite"/>
    </source>
</evidence>
<accession>A0A5C4MK57</accession>
<gene>
    <name evidence="3" type="ORF">FHE65_02350</name>
    <name evidence="2" type="ORF">FHE65_16505</name>
</gene>
<feature type="compositionally biased region" description="Basic and acidic residues" evidence="1">
    <location>
        <begin position="285"/>
        <end position="294"/>
    </location>
</feature>
<dbReference type="AlphaFoldDB" id="A0A5C4MK57"/>
<reference evidence="2 4" key="1">
    <citation type="submission" date="2019-05" db="EMBL/GenBank/DDBJ databases">
        <title>Mumia sp. nov., isolated from the intestinal contents of plateau pika (Ochotona curzoniae) in the Qinghai-Tibet plateau of China.</title>
        <authorList>
            <person name="Tian Z."/>
        </authorList>
    </citation>
    <scope>NUCLEOTIDE SEQUENCE [LARGE SCALE GENOMIC DNA]</scope>
    <source>
        <strain evidence="4">527</strain>
        <strain evidence="2">Z527</strain>
    </source>
</reference>
<sequence length="306" mass="33544">MWDYEGFLGKAKIYFQRGAEHEHSHDDEFAIWHLLGFEFLLRAPLAKIHPSLLAIPTDNDSLLAANGITVSRDPKSAPSTVVIDRLGKIVSGFAGGPALDAGFLMNLRNAELHTSHGAVSDVSNDLWLPKLVRVAKILCAHLDLDVSEVVGDDVVTLGETLIDQADKKVEHEVASKLKAARAFLNGLTPAEVEARASSIQPTSFLERLRINRDSAQVACPACKQGIYAPKTYVRSSRERLDGDSLVRDDIYLLTGLRCPVCGLELTGALELVAAGIPQQVVEESHESLEERYQVEPEYDGAEYMDE</sequence>
<dbReference type="EMBL" id="VDFR01000072">
    <property type="protein sequence ID" value="TNC44653.1"/>
    <property type="molecule type" value="Genomic_DNA"/>
</dbReference>